<feature type="chain" id="PRO_5008897658" description="Receptor ligand binding region domain-containing protein" evidence="5">
    <location>
        <begin position="25"/>
        <end position="198"/>
    </location>
</feature>
<dbReference type="AlphaFoldDB" id="A0A1D1UVN1"/>
<dbReference type="STRING" id="947166.A0A1D1UVN1"/>
<comment type="caution">
    <text evidence="7">The sequence shown here is derived from an EMBL/GenBank/DDBJ whole genome shotgun (WGS) entry which is preliminary data.</text>
</comment>
<evidence type="ECO:0000313" key="8">
    <source>
        <dbReference type="Proteomes" id="UP000186922"/>
    </source>
</evidence>
<protein>
    <recommendedName>
        <fullName evidence="6">Receptor ligand binding region domain-containing protein</fullName>
    </recommendedName>
</protein>
<keyword evidence="3" id="KW-1133">Transmembrane helix</keyword>
<accession>A0A1D1UVN1</accession>
<evidence type="ECO:0000256" key="3">
    <source>
        <dbReference type="ARBA" id="ARBA00022989"/>
    </source>
</evidence>
<sequence>MHLTGYMVVSFGLSLSLLAGLSASLQCQAFCRKDQAQNFRQFRNDTIITFCQLWEDKDALIDPAIELGIQSLRDSFPPNVHFEWIKMELPGGCSNSDETSLLISPAAVELNVRKSSFGCSVFMGPACTASVEQIRGLLSSWNIPVLTTEAGGITGNQKAASKLLTRLGFNQEAVGLFLVKVLEYFSWTNIVIVSSSFA</sequence>
<proteinExistence type="predicted"/>
<dbReference type="InterPro" id="IPR001828">
    <property type="entry name" value="ANF_lig-bd_rcpt"/>
</dbReference>
<dbReference type="SUPFAM" id="SSF53822">
    <property type="entry name" value="Periplasmic binding protein-like I"/>
    <property type="match status" value="1"/>
</dbReference>
<reference evidence="7 8" key="1">
    <citation type="journal article" date="2016" name="Nat. Commun.">
        <title>Extremotolerant tardigrade genome and improved radiotolerance of human cultured cells by tardigrade-unique protein.</title>
        <authorList>
            <person name="Hashimoto T."/>
            <person name="Horikawa D.D."/>
            <person name="Saito Y."/>
            <person name="Kuwahara H."/>
            <person name="Kozuka-Hata H."/>
            <person name="Shin-I T."/>
            <person name="Minakuchi Y."/>
            <person name="Ohishi K."/>
            <person name="Motoyama A."/>
            <person name="Aizu T."/>
            <person name="Enomoto A."/>
            <person name="Kondo K."/>
            <person name="Tanaka S."/>
            <person name="Hara Y."/>
            <person name="Koshikawa S."/>
            <person name="Sagara H."/>
            <person name="Miura T."/>
            <person name="Yokobori S."/>
            <person name="Miyagawa K."/>
            <person name="Suzuki Y."/>
            <person name="Kubo T."/>
            <person name="Oyama M."/>
            <person name="Kohara Y."/>
            <person name="Fujiyama A."/>
            <person name="Arakawa K."/>
            <person name="Katayama T."/>
            <person name="Toyoda A."/>
            <person name="Kunieda T."/>
        </authorList>
    </citation>
    <scope>NUCLEOTIDE SEQUENCE [LARGE SCALE GENOMIC DNA]</scope>
    <source>
        <strain evidence="7 8">YOKOZUNA-1</strain>
    </source>
</reference>
<feature type="domain" description="Receptor ligand binding region" evidence="6">
    <location>
        <begin position="119"/>
        <end position="196"/>
    </location>
</feature>
<comment type="subcellular location">
    <subcellularLocation>
        <location evidence="1">Membrane</location>
    </subcellularLocation>
</comment>
<dbReference type="PANTHER" id="PTHR44755:SF8">
    <property type="entry name" value="RECEPTOR LIGAND BINDING REGION DOMAIN-CONTAINING PROTEIN"/>
    <property type="match status" value="1"/>
</dbReference>
<keyword evidence="4" id="KW-0472">Membrane</keyword>
<dbReference type="InterPro" id="IPR028082">
    <property type="entry name" value="Peripla_BP_I"/>
</dbReference>
<evidence type="ECO:0000259" key="6">
    <source>
        <dbReference type="Pfam" id="PF01094"/>
    </source>
</evidence>
<evidence type="ECO:0000256" key="1">
    <source>
        <dbReference type="ARBA" id="ARBA00004370"/>
    </source>
</evidence>
<dbReference type="GO" id="GO:0016020">
    <property type="term" value="C:membrane"/>
    <property type="evidence" value="ECO:0007669"/>
    <property type="project" value="UniProtKB-SubCell"/>
</dbReference>
<dbReference type="InterPro" id="IPR052612">
    <property type="entry name" value="ANP_Clearance_Receptor"/>
</dbReference>
<evidence type="ECO:0000256" key="5">
    <source>
        <dbReference type="SAM" id="SignalP"/>
    </source>
</evidence>
<evidence type="ECO:0000256" key="4">
    <source>
        <dbReference type="ARBA" id="ARBA00023136"/>
    </source>
</evidence>
<keyword evidence="8" id="KW-1185">Reference proteome</keyword>
<dbReference type="Gene3D" id="3.40.50.2300">
    <property type="match status" value="1"/>
</dbReference>
<dbReference type="Pfam" id="PF01094">
    <property type="entry name" value="ANF_receptor"/>
    <property type="match status" value="1"/>
</dbReference>
<dbReference type="PANTHER" id="PTHR44755">
    <property type="entry name" value="NATRIURETIC PEPTIDE RECEPTOR 3-RELATED"/>
    <property type="match status" value="1"/>
</dbReference>
<evidence type="ECO:0000313" key="7">
    <source>
        <dbReference type="EMBL" id="GAU92590.1"/>
    </source>
</evidence>
<dbReference type="EMBL" id="BDGG01000002">
    <property type="protein sequence ID" value="GAU92590.1"/>
    <property type="molecule type" value="Genomic_DNA"/>
</dbReference>
<evidence type="ECO:0000256" key="2">
    <source>
        <dbReference type="ARBA" id="ARBA00022692"/>
    </source>
</evidence>
<name>A0A1D1UVN1_RAMVA</name>
<organism evidence="7 8">
    <name type="scientific">Ramazzottius varieornatus</name>
    <name type="common">Water bear</name>
    <name type="synonym">Tardigrade</name>
    <dbReference type="NCBI Taxonomy" id="947166"/>
    <lineage>
        <taxon>Eukaryota</taxon>
        <taxon>Metazoa</taxon>
        <taxon>Ecdysozoa</taxon>
        <taxon>Tardigrada</taxon>
        <taxon>Eutardigrada</taxon>
        <taxon>Parachela</taxon>
        <taxon>Hypsibioidea</taxon>
        <taxon>Ramazzottiidae</taxon>
        <taxon>Ramazzottius</taxon>
    </lineage>
</organism>
<feature type="signal peptide" evidence="5">
    <location>
        <begin position="1"/>
        <end position="24"/>
    </location>
</feature>
<dbReference type="Proteomes" id="UP000186922">
    <property type="component" value="Unassembled WGS sequence"/>
</dbReference>
<keyword evidence="5" id="KW-0732">Signal</keyword>
<dbReference type="GO" id="GO:0038023">
    <property type="term" value="F:signaling receptor activity"/>
    <property type="evidence" value="ECO:0007669"/>
    <property type="project" value="TreeGrafter"/>
</dbReference>
<dbReference type="GO" id="GO:0017046">
    <property type="term" value="F:peptide hormone binding"/>
    <property type="evidence" value="ECO:0007669"/>
    <property type="project" value="TreeGrafter"/>
</dbReference>
<gene>
    <name evidence="7" type="primary">RvY_04651</name>
    <name evidence="7" type="synonym">RvY_04651.2</name>
    <name evidence="7" type="ORF">RvY_04651-2</name>
</gene>
<keyword evidence="2" id="KW-0812">Transmembrane</keyword>
<dbReference type="GO" id="GO:0007165">
    <property type="term" value="P:signal transduction"/>
    <property type="evidence" value="ECO:0007669"/>
    <property type="project" value="TreeGrafter"/>
</dbReference>